<feature type="compositionally biased region" description="Polar residues" evidence="5">
    <location>
        <begin position="192"/>
        <end position="203"/>
    </location>
</feature>
<dbReference type="SUPFAM" id="SSF46689">
    <property type="entry name" value="Homeodomain-like"/>
    <property type="match status" value="1"/>
</dbReference>
<comment type="subcellular location">
    <subcellularLocation>
        <location evidence="4">Nucleus</location>
    </subcellularLocation>
</comment>
<dbReference type="InterPro" id="IPR050224">
    <property type="entry name" value="TALE_homeobox"/>
</dbReference>
<feature type="compositionally biased region" description="Polar residues" evidence="5">
    <location>
        <begin position="1"/>
        <end position="10"/>
    </location>
</feature>
<keyword evidence="3 4" id="KW-0539">Nucleus</keyword>
<protein>
    <recommendedName>
        <fullName evidence="6">Homeobox domain-containing protein</fullName>
    </recommendedName>
</protein>
<dbReference type="Pfam" id="PF05920">
    <property type="entry name" value="Homeobox_KN"/>
    <property type="match status" value="1"/>
</dbReference>
<feature type="domain" description="Homeobox" evidence="6">
    <location>
        <begin position="252"/>
        <end position="315"/>
    </location>
</feature>
<feature type="compositionally biased region" description="Polar residues" evidence="5">
    <location>
        <begin position="162"/>
        <end position="175"/>
    </location>
</feature>
<evidence type="ECO:0000313" key="7">
    <source>
        <dbReference type="EMBL" id="KAF6230642.1"/>
    </source>
</evidence>
<organism evidence="7 8">
    <name type="scientific">Letharia columbiana</name>
    <dbReference type="NCBI Taxonomy" id="112416"/>
    <lineage>
        <taxon>Eukaryota</taxon>
        <taxon>Fungi</taxon>
        <taxon>Dikarya</taxon>
        <taxon>Ascomycota</taxon>
        <taxon>Pezizomycotina</taxon>
        <taxon>Lecanoromycetes</taxon>
        <taxon>OSLEUM clade</taxon>
        <taxon>Lecanoromycetidae</taxon>
        <taxon>Lecanorales</taxon>
        <taxon>Lecanorineae</taxon>
        <taxon>Parmeliaceae</taxon>
        <taxon>Letharia</taxon>
    </lineage>
</organism>
<evidence type="ECO:0000256" key="2">
    <source>
        <dbReference type="ARBA" id="ARBA00023155"/>
    </source>
</evidence>
<dbReference type="EMBL" id="JACCJC010000066">
    <property type="protein sequence ID" value="KAF6230642.1"/>
    <property type="molecule type" value="Genomic_DNA"/>
</dbReference>
<keyword evidence="1 4" id="KW-0238">DNA-binding</keyword>
<feature type="compositionally biased region" description="Polar residues" evidence="5">
    <location>
        <begin position="132"/>
        <end position="150"/>
    </location>
</feature>
<evidence type="ECO:0000256" key="1">
    <source>
        <dbReference type="ARBA" id="ARBA00023125"/>
    </source>
</evidence>
<feature type="compositionally biased region" description="Basic and acidic residues" evidence="5">
    <location>
        <begin position="322"/>
        <end position="331"/>
    </location>
</feature>
<dbReference type="GO" id="GO:0003677">
    <property type="term" value="F:DNA binding"/>
    <property type="evidence" value="ECO:0007669"/>
    <property type="project" value="UniProtKB-UniRule"/>
</dbReference>
<dbReference type="PANTHER" id="PTHR11850">
    <property type="entry name" value="HOMEOBOX PROTEIN TRANSCRIPTION FACTORS"/>
    <property type="match status" value="1"/>
</dbReference>
<dbReference type="InterPro" id="IPR001356">
    <property type="entry name" value="HD"/>
</dbReference>
<proteinExistence type="predicted"/>
<comment type="caution">
    <text evidence="7">The sequence shown here is derived from an EMBL/GenBank/DDBJ whole genome shotgun (WGS) entry which is preliminary data.</text>
</comment>
<evidence type="ECO:0000259" key="6">
    <source>
        <dbReference type="PROSITE" id="PS50071"/>
    </source>
</evidence>
<feature type="region of interest" description="Disordered" evidence="5">
    <location>
        <begin position="1"/>
        <end position="206"/>
    </location>
</feature>
<sequence>MHVSRGQQISERLPSIQDILPNIPRQGDDRSLSELRSPLRHTPQGPSRSVDIPAHLSPPHVSDRTRPSLTTSALSQSGRNRQIENGNSRQQSYDAPPPYPLAMHSGPPRNGCSASNSPAPPSPYVNEPDSRQVYQSTAPHSSFQSRQGESSGLPPPPPPYYNQYNTLNGHSSSYDTARGYSNDESHRGDVYYSTSRLGTPQYHSSSSTYASASYGYQISSNYSGHYASQNGHQYQNGYHRPMQFESEDMTSQVPKKRRGNLPRDVTDMLKQWFEEHIAHPYPTEEEKQMLCRRTGLAMTQISNWFINSRRRRTPELTQQANAEKKLRERSGDTSSSSD</sequence>
<evidence type="ECO:0000256" key="3">
    <source>
        <dbReference type="ARBA" id="ARBA00023242"/>
    </source>
</evidence>
<dbReference type="InterPro" id="IPR008422">
    <property type="entry name" value="KN_HD"/>
</dbReference>
<dbReference type="CDD" id="cd00086">
    <property type="entry name" value="homeodomain"/>
    <property type="match status" value="1"/>
</dbReference>
<name>A0A8H6L086_9LECA</name>
<keyword evidence="8" id="KW-1185">Reference proteome</keyword>
<dbReference type="GO" id="GO:0006355">
    <property type="term" value="P:regulation of DNA-templated transcription"/>
    <property type="evidence" value="ECO:0007669"/>
    <property type="project" value="InterPro"/>
</dbReference>
<dbReference type="RefSeq" id="XP_037160110.1">
    <property type="nucleotide sequence ID" value="XM_037313061.1"/>
</dbReference>
<evidence type="ECO:0000256" key="5">
    <source>
        <dbReference type="SAM" id="MobiDB-lite"/>
    </source>
</evidence>
<reference evidence="7 8" key="1">
    <citation type="journal article" date="2020" name="Genomics">
        <title>Complete, high-quality genomes from long-read metagenomic sequencing of two wolf lichen thalli reveals enigmatic genome architecture.</title>
        <authorList>
            <person name="McKenzie S.K."/>
            <person name="Walston R.F."/>
            <person name="Allen J.L."/>
        </authorList>
    </citation>
    <scope>NUCLEOTIDE SEQUENCE [LARGE SCALE GENOMIC DNA]</scope>
    <source>
        <strain evidence="7">WasteWater2</strain>
    </source>
</reference>
<evidence type="ECO:0000256" key="4">
    <source>
        <dbReference type="PROSITE-ProRule" id="PRU00108"/>
    </source>
</evidence>
<dbReference type="Proteomes" id="UP000578531">
    <property type="component" value="Unassembled WGS sequence"/>
</dbReference>
<dbReference type="GeneID" id="59292823"/>
<dbReference type="GO" id="GO:0005634">
    <property type="term" value="C:nucleus"/>
    <property type="evidence" value="ECO:0007669"/>
    <property type="project" value="UniProtKB-SubCell"/>
</dbReference>
<gene>
    <name evidence="7" type="ORF">HO173_011179</name>
</gene>
<dbReference type="PROSITE" id="PS50071">
    <property type="entry name" value="HOMEOBOX_2"/>
    <property type="match status" value="1"/>
</dbReference>
<dbReference type="Gene3D" id="1.10.10.60">
    <property type="entry name" value="Homeodomain-like"/>
    <property type="match status" value="1"/>
</dbReference>
<feature type="DNA-binding region" description="Homeobox" evidence="4">
    <location>
        <begin position="254"/>
        <end position="316"/>
    </location>
</feature>
<accession>A0A8H6L086</accession>
<dbReference type="OrthoDB" id="10056939at2759"/>
<dbReference type="InterPro" id="IPR009057">
    <property type="entry name" value="Homeodomain-like_sf"/>
</dbReference>
<feature type="compositionally biased region" description="Polar residues" evidence="5">
    <location>
        <begin position="67"/>
        <end position="93"/>
    </location>
</feature>
<keyword evidence="2 4" id="KW-0371">Homeobox</keyword>
<dbReference type="AlphaFoldDB" id="A0A8H6L086"/>
<feature type="region of interest" description="Disordered" evidence="5">
    <location>
        <begin position="310"/>
        <end position="338"/>
    </location>
</feature>
<evidence type="ECO:0000313" key="8">
    <source>
        <dbReference type="Proteomes" id="UP000578531"/>
    </source>
</evidence>
<dbReference type="SMART" id="SM00389">
    <property type="entry name" value="HOX"/>
    <property type="match status" value="1"/>
</dbReference>